<proteinExistence type="predicted"/>
<dbReference type="RefSeq" id="WP_254025165.1">
    <property type="nucleotide sequence ID" value="NZ_CAKXZS010000015.1"/>
</dbReference>
<dbReference type="Proteomes" id="UP001152604">
    <property type="component" value="Unassembled WGS sequence"/>
</dbReference>
<reference evidence="1" key="1">
    <citation type="submission" date="2022-03" db="EMBL/GenBank/DDBJ databases">
        <authorList>
            <person name="Brunel B."/>
        </authorList>
    </citation>
    <scope>NUCLEOTIDE SEQUENCE</scope>
    <source>
        <strain evidence="1">STM4922sample</strain>
    </source>
</reference>
<comment type="caution">
    <text evidence="1">The sequence shown here is derived from an EMBL/GenBank/DDBJ whole genome shotgun (WGS) entry which is preliminary data.</text>
</comment>
<sequence>MPAAAHSQRAALHGNNTPHFYFRHSKPKFHAAAFCPHGSDMDFRLPVGIVSKACAKGGFV</sequence>
<organism evidence="1 2">
    <name type="scientific">Mesorhizobium ventifaucium</name>
    <dbReference type="NCBI Taxonomy" id="666020"/>
    <lineage>
        <taxon>Bacteria</taxon>
        <taxon>Pseudomonadati</taxon>
        <taxon>Pseudomonadota</taxon>
        <taxon>Alphaproteobacteria</taxon>
        <taxon>Hyphomicrobiales</taxon>
        <taxon>Phyllobacteriaceae</taxon>
        <taxon>Mesorhizobium</taxon>
    </lineage>
</organism>
<dbReference type="EMBL" id="CAKXZS010000015">
    <property type="protein sequence ID" value="CAH2399754.1"/>
    <property type="molecule type" value="Genomic_DNA"/>
</dbReference>
<protein>
    <submittedName>
        <fullName evidence="1">Uncharacterized protein</fullName>
    </submittedName>
</protein>
<accession>A0ABM9DSQ6</accession>
<evidence type="ECO:0000313" key="1">
    <source>
        <dbReference type="EMBL" id="CAH2399754.1"/>
    </source>
</evidence>
<evidence type="ECO:0000313" key="2">
    <source>
        <dbReference type="Proteomes" id="UP001152604"/>
    </source>
</evidence>
<keyword evidence="2" id="KW-1185">Reference proteome</keyword>
<gene>
    <name evidence="1" type="ORF">MES4922_220042</name>
</gene>
<name>A0ABM9DSQ6_9HYPH</name>